<dbReference type="Proteomes" id="UP000199417">
    <property type="component" value="Unassembled WGS sequence"/>
</dbReference>
<dbReference type="InterPro" id="IPR029058">
    <property type="entry name" value="AB_hydrolase_fold"/>
</dbReference>
<dbReference type="PANTHER" id="PTHR11440">
    <property type="entry name" value="LECITHIN-CHOLESTEROL ACYLTRANSFERASE-RELATED"/>
    <property type="match status" value="1"/>
</dbReference>
<protein>
    <submittedName>
        <fullName evidence="1">Lecithin:cholesterol acyltransferase</fullName>
    </submittedName>
</protein>
<keyword evidence="2" id="KW-1185">Reference proteome</keyword>
<keyword evidence="1" id="KW-0808">Transferase</keyword>
<evidence type="ECO:0000313" key="2">
    <source>
        <dbReference type="Proteomes" id="UP000199417"/>
    </source>
</evidence>
<gene>
    <name evidence="1" type="ORF">SAMN05444580_102442</name>
</gene>
<dbReference type="InterPro" id="IPR003386">
    <property type="entry name" value="LACT/PDAT_acylTrfase"/>
</dbReference>
<dbReference type="SUPFAM" id="SSF53474">
    <property type="entry name" value="alpha/beta-Hydrolases"/>
    <property type="match status" value="1"/>
</dbReference>
<dbReference type="AlphaFoldDB" id="A0A1G6REC3"/>
<accession>A0A1G6REC3</accession>
<keyword evidence="1" id="KW-0012">Acyltransferase</keyword>
<dbReference type="Pfam" id="PF02450">
    <property type="entry name" value="LCAT"/>
    <property type="match status" value="1"/>
</dbReference>
<name>A0A1G6REC3_9NOCA</name>
<evidence type="ECO:0000313" key="1">
    <source>
        <dbReference type="EMBL" id="SDD02992.1"/>
    </source>
</evidence>
<proteinExistence type="predicted"/>
<reference evidence="1 2" key="1">
    <citation type="submission" date="2016-10" db="EMBL/GenBank/DDBJ databases">
        <authorList>
            <person name="de Groot N.N."/>
        </authorList>
    </citation>
    <scope>NUCLEOTIDE SEQUENCE [LARGE SCALE GENOMIC DNA]</scope>
    <source>
        <strain evidence="1 2">JCM 11308</strain>
    </source>
</reference>
<dbReference type="EMBL" id="FNAB01000002">
    <property type="protein sequence ID" value="SDD02992.1"/>
    <property type="molecule type" value="Genomic_DNA"/>
</dbReference>
<dbReference type="STRING" id="168276.SAMN05444580_102442"/>
<sequence length="466" mass="50977">MKDVVVLLPGIGGSVLAKDGKDLWVPSRGAALQGVLSLGGSIKRLQLDGDDPEADDLGDGVVATRLVPDFHIVPGLDWKIDGYTRFRTALAERVGAVPGENYFELPYDWRRDSRVAARKLAREAHGWLSRWRERSGNPDAKLILACHSMGGIVARLYLEMLNGWRETRTLITFGTPYSGSVNALDFLVNGFRRGWGPFSLDLTALIRSFTSVYQLLPSYRCLEGPDDSWLNLDDETVDWAGTGLDGTRMRAAVDLHRQLRARVDQRLKDGDAGYDIRPVIGDFQHTRWAARRVGDRIETLPARAAGESGGDGTVPTLSAVPHELMKGWRNAAFFSQRHASLQNDDPVLDHIGGVLRNSELEPPNIFPAVNESISLEVEDVTTDEPLVIRARTDAEDAALVATVRPVAGGEGLERPLTRSDDGRHRATFEGLAAQDYRITVRAPGVHAVTDVASVIDLGDLTRAAGP</sequence>
<dbReference type="GO" id="GO:0008374">
    <property type="term" value="F:O-acyltransferase activity"/>
    <property type="evidence" value="ECO:0007669"/>
    <property type="project" value="InterPro"/>
</dbReference>
<dbReference type="RefSeq" id="WP_072846375.1">
    <property type="nucleotide sequence ID" value="NZ_FNAB01000002.1"/>
</dbReference>
<dbReference type="Gene3D" id="3.40.50.1820">
    <property type="entry name" value="alpha/beta hydrolase"/>
    <property type="match status" value="1"/>
</dbReference>
<organism evidence="1 2">
    <name type="scientific">Rhodococcus tukisamuensis</name>
    <dbReference type="NCBI Taxonomy" id="168276"/>
    <lineage>
        <taxon>Bacteria</taxon>
        <taxon>Bacillati</taxon>
        <taxon>Actinomycetota</taxon>
        <taxon>Actinomycetes</taxon>
        <taxon>Mycobacteriales</taxon>
        <taxon>Nocardiaceae</taxon>
        <taxon>Rhodococcus</taxon>
    </lineage>
</organism>
<dbReference type="GO" id="GO:0006629">
    <property type="term" value="P:lipid metabolic process"/>
    <property type="evidence" value="ECO:0007669"/>
    <property type="project" value="InterPro"/>
</dbReference>